<dbReference type="Proteomes" id="UP000187406">
    <property type="component" value="Unassembled WGS sequence"/>
</dbReference>
<organism evidence="2 3">
    <name type="scientific">Cephalotus follicularis</name>
    <name type="common">Albany pitcher plant</name>
    <dbReference type="NCBI Taxonomy" id="3775"/>
    <lineage>
        <taxon>Eukaryota</taxon>
        <taxon>Viridiplantae</taxon>
        <taxon>Streptophyta</taxon>
        <taxon>Embryophyta</taxon>
        <taxon>Tracheophyta</taxon>
        <taxon>Spermatophyta</taxon>
        <taxon>Magnoliopsida</taxon>
        <taxon>eudicotyledons</taxon>
        <taxon>Gunneridae</taxon>
        <taxon>Pentapetalae</taxon>
        <taxon>rosids</taxon>
        <taxon>fabids</taxon>
        <taxon>Oxalidales</taxon>
        <taxon>Cephalotaceae</taxon>
        <taxon>Cephalotus</taxon>
    </lineage>
</organism>
<dbReference type="InParanoid" id="A0A1Q3AZW5"/>
<dbReference type="EMBL" id="BDDD01000192">
    <property type="protein sequence ID" value="GAV61301.1"/>
    <property type="molecule type" value="Genomic_DNA"/>
</dbReference>
<accession>A0A1Q3AZW5</accession>
<keyword evidence="3" id="KW-1185">Reference proteome</keyword>
<name>A0A1Q3AZW5_CEPFO</name>
<dbReference type="PANTHER" id="PTHR31704:SF48">
    <property type="entry name" value="L10-INTERACTING MYB DOMAIN-CONTAINING PROTEIN-LIKE"/>
    <property type="match status" value="1"/>
</dbReference>
<feature type="domain" description="Myb/SANT-like" evidence="1">
    <location>
        <begin position="16"/>
        <end position="106"/>
    </location>
</feature>
<dbReference type="AlphaFoldDB" id="A0A1Q3AZW5"/>
<evidence type="ECO:0000259" key="1">
    <source>
        <dbReference type="Pfam" id="PF12776"/>
    </source>
</evidence>
<dbReference type="PANTHER" id="PTHR31704">
    <property type="entry name" value="MYB/SANT-LIKE DNA-BINDING DOMAIN PROTEIN-RELATED"/>
    <property type="match status" value="1"/>
</dbReference>
<dbReference type="Pfam" id="PF12776">
    <property type="entry name" value="Myb_DNA-bind_3"/>
    <property type="match status" value="1"/>
</dbReference>
<protein>
    <submittedName>
        <fullName evidence="2">Myb_DNA-bind_3 domain-containing protein</fullName>
    </submittedName>
</protein>
<reference evidence="3" key="1">
    <citation type="submission" date="2016-04" db="EMBL/GenBank/DDBJ databases">
        <title>Cephalotus genome sequencing.</title>
        <authorList>
            <person name="Fukushima K."/>
            <person name="Hasebe M."/>
            <person name="Fang X."/>
        </authorList>
    </citation>
    <scope>NUCLEOTIDE SEQUENCE [LARGE SCALE GENOMIC DNA]</scope>
    <source>
        <strain evidence="3">cv. St1</strain>
    </source>
</reference>
<comment type="caution">
    <text evidence="2">The sequence shown here is derived from an EMBL/GenBank/DDBJ whole genome shotgun (WGS) entry which is preliminary data.</text>
</comment>
<evidence type="ECO:0000313" key="3">
    <source>
        <dbReference type="Proteomes" id="UP000187406"/>
    </source>
</evidence>
<gene>
    <name evidence="2" type="ORF">CFOL_v3_04828</name>
</gene>
<dbReference type="InterPro" id="IPR024752">
    <property type="entry name" value="Myb/SANT-like_dom"/>
</dbReference>
<sequence length="116" mass="13638">MDQPSQNFGINWKNLEVVKTFLQTCVQEVSINGRQCVSLRPNSWNKVKIVLEETRSVTFSQKQCKNYYDYLKEKYQVWLSITQKTGNVYDPATNTINMKNIEWDEYIKAHPKAAKL</sequence>
<dbReference type="OrthoDB" id="1730132at2759"/>
<proteinExistence type="predicted"/>
<evidence type="ECO:0000313" key="2">
    <source>
        <dbReference type="EMBL" id="GAV61301.1"/>
    </source>
</evidence>